<keyword evidence="2" id="KW-1133">Transmembrane helix</keyword>
<evidence type="ECO:0000256" key="2">
    <source>
        <dbReference type="SAM" id="Phobius"/>
    </source>
</evidence>
<dbReference type="Proteomes" id="UP000269438">
    <property type="component" value="Unassembled WGS sequence"/>
</dbReference>
<comment type="caution">
    <text evidence="4">The sequence shown here is derived from an EMBL/GenBank/DDBJ whole genome shotgun (WGS) entry which is preliminary data.</text>
</comment>
<gene>
    <name evidence="4" type="ORF">D9V34_14885</name>
</gene>
<feature type="transmembrane region" description="Helical" evidence="2">
    <location>
        <begin position="50"/>
        <end position="71"/>
    </location>
</feature>
<evidence type="ECO:0000256" key="1">
    <source>
        <dbReference type="ARBA" id="ARBA00006068"/>
    </source>
</evidence>
<dbReference type="PANTHER" id="PTHR33392">
    <property type="entry name" value="POLYISOPRENYL-TEICHOIC ACID--PEPTIDOGLYCAN TEICHOIC ACID TRANSFERASE TAGU"/>
    <property type="match status" value="1"/>
</dbReference>
<feature type="transmembrane region" description="Helical" evidence="2">
    <location>
        <begin position="123"/>
        <end position="146"/>
    </location>
</feature>
<dbReference type="NCBIfam" id="TIGR00350">
    <property type="entry name" value="lytR_cpsA_psr"/>
    <property type="match status" value="1"/>
</dbReference>
<sequence length="451" mass="49165">MIEQSESPIRHPNTASPQVMTRRGWWLVLLGFVLPGSAQVLAGNRRLGRIGLVSTLIMWIAGIAALVLYLTNPEQLFSFATNSWFLLIAQIVLVAYAVLWFVLTIDTLRLVRIIKASPLGRVLILALGLVFLVASTGAASAGAYVANVTSGTLGKLFGTSAPPEDPTDGYYNILLLGGDAGPDRSGMRPDSLSVVSINADTGQATMIGLPRDMLNVPFNESSPMYKRYPNGYNKCDVSACKLNSIYTEAELRHPDFYPDAKAEGSSPGIEATKDAAEALTGLRIPYYVLVDMQGFADLIDALGGVEITVDKRLPIGGDENLKGVVEWIEPGTQHMDGYHAQWFARSRHGTSDFDRMERQRQLQEAVLKQFTPANVFSKFQGIAEAGTQVVKTDIPQDLLGYFVNLATKTRALPVQKLELTPANGIDQDHPDVPEIKSKINDLLHPKTTPTN</sequence>
<name>A0A3L7AJQ4_9MICO</name>
<reference evidence="4 5" key="1">
    <citation type="submission" date="2018-10" db="EMBL/GenBank/DDBJ databases">
        <authorList>
            <person name="Li J."/>
        </authorList>
    </citation>
    <scope>NUCLEOTIDE SEQUENCE [LARGE SCALE GENOMIC DNA]</scope>
    <source>
        <strain evidence="4 5">JCM 11654</strain>
    </source>
</reference>
<feature type="transmembrane region" description="Helical" evidence="2">
    <location>
        <begin position="83"/>
        <end position="103"/>
    </location>
</feature>
<organism evidence="4 5">
    <name type="scientific">Mycetocola lacteus</name>
    <dbReference type="NCBI Taxonomy" id="76637"/>
    <lineage>
        <taxon>Bacteria</taxon>
        <taxon>Bacillati</taxon>
        <taxon>Actinomycetota</taxon>
        <taxon>Actinomycetes</taxon>
        <taxon>Micrococcales</taxon>
        <taxon>Microbacteriaceae</taxon>
        <taxon>Mycetocola</taxon>
    </lineage>
</organism>
<dbReference type="Pfam" id="PF03816">
    <property type="entry name" value="LytR_cpsA_psr"/>
    <property type="match status" value="1"/>
</dbReference>
<accession>A0A3L7AJQ4</accession>
<keyword evidence="2" id="KW-0812">Transmembrane</keyword>
<feature type="transmembrane region" description="Helical" evidence="2">
    <location>
        <begin position="24"/>
        <end position="43"/>
    </location>
</feature>
<dbReference type="InterPro" id="IPR004474">
    <property type="entry name" value="LytR_CpsA_psr"/>
</dbReference>
<comment type="similarity">
    <text evidence="1">Belongs to the LytR/CpsA/Psr (LCP) family.</text>
</comment>
<evidence type="ECO:0000259" key="3">
    <source>
        <dbReference type="Pfam" id="PF03816"/>
    </source>
</evidence>
<evidence type="ECO:0000313" key="4">
    <source>
        <dbReference type="EMBL" id="RLP79831.1"/>
    </source>
</evidence>
<keyword evidence="2" id="KW-0472">Membrane</keyword>
<dbReference type="RefSeq" id="WP_121689277.1">
    <property type="nucleotide sequence ID" value="NZ_RCUY01000014.1"/>
</dbReference>
<protein>
    <submittedName>
        <fullName evidence="4">LytR family transcriptional regulator</fullName>
    </submittedName>
</protein>
<proteinExistence type="inferred from homology"/>
<dbReference type="OrthoDB" id="3573673at2"/>
<keyword evidence="5" id="KW-1185">Reference proteome</keyword>
<dbReference type="AlphaFoldDB" id="A0A3L7AJQ4"/>
<dbReference type="InterPro" id="IPR050922">
    <property type="entry name" value="LytR/CpsA/Psr_CW_biosynth"/>
</dbReference>
<feature type="domain" description="Cell envelope-related transcriptional attenuator" evidence="3">
    <location>
        <begin position="188"/>
        <end position="370"/>
    </location>
</feature>
<dbReference type="EMBL" id="RCUY01000014">
    <property type="protein sequence ID" value="RLP79831.1"/>
    <property type="molecule type" value="Genomic_DNA"/>
</dbReference>
<dbReference type="Gene3D" id="3.40.630.190">
    <property type="entry name" value="LCP protein"/>
    <property type="match status" value="1"/>
</dbReference>
<evidence type="ECO:0000313" key="5">
    <source>
        <dbReference type="Proteomes" id="UP000269438"/>
    </source>
</evidence>
<dbReference type="PANTHER" id="PTHR33392:SF6">
    <property type="entry name" value="POLYISOPRENYL-TEICHOIC ACID--PEPTIDOGLYCAN TEICHOIC ACID TRANSFERASE TAGU"/>
    <property type="match status" value="1"/>
</dbReference>